<evidence type="ECO:0000313" key="4">
    <source>
        <dbReference type="EMBL" id="KAF4619945.1"/>
    </source>
</evidence>
<proteinExistence type="predicted"/>
<organism evidence="4 5">
    <name type="scientific">Agrocybe pediades</name>
    <dbReference type="NCBI Taxonomy" id="84607"/>
    <lineage>
        <taxon>Eukaryota</taxon>
        <taxon>Fungi</taxon>
        <taxon>Dikarya</taxon>
        <taxon>Basidiomycota</taxon>
        <taxon>Agaricomycotina</taxon>
        <taxon>Agaricomycetes</taxon>
        <taxon>Agaricomycetidae</taxon>
        <taxon>Agaricales</taxon>
        <taxon>Agaricineae</taxon>
        <taxon>Strophariaceae</taxon>
        <taxon>Agrocybe</taxon>
    </lineage>
</organism>
<keyword evidence="5" id="KW-1185">Reference proteome</keyword>
<protein>
    <recommendedName>
        <fullName evidence="3">DUF7719 domain-containing protein</fullName>
    </recommendedName>
</protein>
<evidence type="ECO:0000256" key="1">
    <source>
        <dbReference type="SAM" id="MobiDB-lite"/>
    </source>
</evidence>
<gene>
    <name evidence="4" type="ORF">D9613_005184</name>
</gene>
<dbReference type="AlphaFoldDB" id="A0A8H4R0C8"/>
<feature type="region of interest" description="Disordered" evidence="1">
    <location>
        <begin position="1"/>
        <end position="29"/>
    </location>
</feature>
<keyword evidence="2" id="KW-1133">Transmembrane helix</keyword>
<feature type="transmembrane region" description="Helical" evidence="2">
    <location>
        <begin position="73"/>
        <end position="94"/>
    </location>
</feature>
<sequence length="204" mass="22882">MARARKPKSPQTVPLAPPSSRTPQVPGKPLIEIPEDEQWRLIKQTGILSSASLEGASAVNSNNNETLSLSDEIFNAILLIIPFSSILLLMEVLIRQQYGKETTLDVVMDRMVPGVPILSVFIFYTLRYKQDRRMQALLFFISVLVGSRMLYSMTNASWLVNMQQCPPLATIWIYTVVQLELGPAVASLAVIGAFVWWKDITIFQ</sequence>
<reference evidence="4 5" key="1">
    <citation type="submission" date="2019-12" db="EMBL/GenBank/DDBJ databases">
        <authorList>
            <person name="Floudas D."/>
            <person name="Bentzer J."/>
            <person name="Ahren D."/>
            <person name="Johansson T."/>
            <person name="Persson P."/>
            <person name="Tunlid A."/>
        </authorList>
    </citation>
    <scope>NUCLEOTIDE SEQUENCE [LARGE SCALE GENOMIC DNA]</scope>
    <source>
        <strain evidence="4 5">CBS 102.39</strain>
    </source>
</reference>
<keyword evidence="2" id="KW-0812">Transmembrane</keyword>
<dbReference type="PANTHER" id="PTHR37846">
    <property type="entry name" value="YALI0B21296P"/>
    <property type="match status" value="1"/>
</dbReference>
<dbReference type="PANTHER" id="PTHR37846:SF1">
    <property type="entry name" value="DEACETYLASE-LIKE PROTEIN"/>
    <property type="match status" value="1"/>
</dbReference>
<keyword evidence="2" id="KW-0472">Membrane</keyword>
<feature type="domain" description="DUF7719" evidence="3">
    <location>
        <begin position="134"/>
        <end position="202"/>
    </location>
</feature>
<feature type="transmembrane region" description="Helical" evidence="2">
    <location>
        <begin position="136"/>
        <end position="159"/>
    </location>
</feature>
<dbReference type="Proteomes" id="UP000521872">
    <property type="component" value="Unassembled WGS sequence"/>
</dbReference>
<evidence type="ECO:0000259" key="3">
    <source>
        <dbReference type="Pfam" id="PF24841"/>
    </source>
</evidence>
<evidence type="ECO:0000313" key="5">
    <source>
        <dbReference type="Proteomes" id="UP000521872"/>
    </source>
</evidence>
<accession>A0A8H4R0C8</accession>
<comment type="caution">
    <text evidence="4">The sequence shown here is derived from an EMBL/GenBank/DDBJ whole genome shotgun (WGS) entry which is preliminary data.</text>
</comment>
<feature type="transmembrane region" description="Helical" evidence="2">
    <location>
        <begin position="106"/>
        <end position="124"/>
    </location>
</feature>
<feature type="transmembrane region" description="Helical" evidence="2">
    <location>
        <begin position="171"/>
        <end position="197"/>
    </location>
</feature>
<dbReference type="EMBL" id="JAACJL010000016">
    <property type="protein sequence ID" value="KAF4619945.1"/>
    <property type="molecule type" value="Genomic_DNA"/>
</dbReference>
<dbReference type="Pfam" id="PF24841">
    <property type="entry name" value="DUF7719"/>
    <property type="match status" value="1"/>
</dbReference>
<dbReference type="InterPro" id="IPR056136">
    <property type="entry name" value="DUF7719"/>
</dbReference>
<evidence type="ECO:0000256" key="2">
    <source>
        <dbReference type="SAM" id="Phobius"/>
    </source>
</evidence>
<name>A0A8H4R0C8_9AGAR</name>